<comment type="caution">
    <text evidence="1">The sequence shown here is derived from an EMBL/GenBank/DDBJ whole genome shotgun (WGS) entry which is preliminary data.</text>
</comment>
<evidence type="ECO:0000313" key="1">
    <source>
        <dbReference type="EMBL" id="KRN27855.1"/>
    </source>
</evidence>
<name>A0A0R2FGW6_9LACO</name>
<protein>
    <submittedName>
        <fullName evidence="1">Uncharacterized protein</fullName>
    </submittedName>
</protein>
<dbReference type="InterPro" id="IPR016024">
    <property type="entry name" value="ARM-type_fold"/>
</dbReference>
<gene>
    <name evidence="1" type="ORF">IV36_GL000652</name>
</gene>
<dbReference type="OrthoDB" id="7051144at2"/>
<dbReference type="EMBL" id="JQAR01000017">
    <property type="protein sequence ID" value="KRN27855.1"/>
    <property type="molecule type" value="Genomic_DNA"/>
</dbReference>
<dbReference type="RefSeq" id="WP_056991625.1">
    <property type="nucleotide sequence ID" value="NZ_JQAR01000017.1"/>
</dbReference>
<proteinExistence type="predicted"/>
<dbReference type="SUPFAM" id="SSF48371">
    <property type="entry name" value="ARM repeat"/>
    <property type="match status" value="1"/>
</dbReference>
<accession>A0A0R2FGW6</accession>
<dbReference type="Proteomes" id="UP000051727">
    <property type="component" value="Unassembled WGS sequence"/>
</dbReference>
<dbReference type="SUPFAM" id="SSF52540">
    <property type="entry name" value="P-loop containing nucleoside triphosphate hydrolases"/>
    <property type="match status" value="1"/>
</dbReference>
<reference evidence="1 2" key="1">
    <citation type="journal article" date="2015" name="Genome Announc.">
        <title>Expanding the biotechnology potential of lactobacilli through comparative genomics of 213 strains and associated genera.</title>
        <authorList>
            <person name="Sun Z."/>
            <person name="Harris H.M."/>
            <person name="McCann A."/>
            <person name="Guo C."/>
            <person name="Argimon S."/>
            <person name="Zhang W."/>
            <person name="Yang X."/>
            <person name="Jeffery I.B."/>
            <person name="Cooney J.C."/>
            <person name="Kagawa T.F."/>
            <person name="Liu W."/>
            <person name="Song Y."/>
            <person name="Salvetti E."/>
            <person name="Wrobel A."/>
            <person name="Rasinkangas P."/>
            <person name="Parkhill J."/>
            <person name="Rea M.C."/>
            <person name="O'Sullivan O."/>
            <person name="Ritari J."/>
            <person name="Douillard F.P."/>
            <person name="Paul Ross R."/>
            <person name="Yang R."/>
            <person name="Briner A.E."/>
            <person name="Felis G.E."/>
            <person name="de Vos W.M."/>
            <person name="Barrangou R."/>
            <person name="Klaenhammer T.R."/>
            <person name="Caufield P.W."/>
            <person name="Cui Y."/>
            <person name="Zhang H."/>
            <person name="O'Toole P.W."/>
        </authorList>
    </citation>
    <scope>NUCLEOTIDE SEQUENCE [LARGE SCALE GENOMIC DNA]</scope>
    <source>
        <strain evidence="1 2">ATCC 27304</strain>
    </source>
</reference>
<dbReference type="STRING" id="1618.IV36_GL000652"/>
<dbReference type="InterPro" id="IPR027417">
    <property type="entry name" value="P-loop_NTPase"/>
</dbReference>
<evidence type="ECO:0000313" key="2">
    <source>
        <dbReference type="Proteomes" id="UP000051727"/>
    </source>
</evidence>
<organism evidence="1 2">
    <name type="scientific">Liquorilactobacillus mali</name>
    <dbReference type="NCBI Taxonomy" id="1618"/>
    <lineage>
        <taxon>Bacteria</taxon>
        <taxon>Bacillati</taxon>
        <taxon>Bacillota</taxon>
        <taxon>Bacilli</taxon>
        <taxon>Lactobacillales</taxon>
        <taxon>Lactobacillaceae</taxon>
        <taxon>Liquorilactobacillus</taxon>
    </lineage>
</organism>
<dbReference type="PATRIC" id="fig|1618.3.peg.653"/>
<sequence>MPYEKGGRADKNGNRFEIRWVVYQLLQILEEKIEYVILEALGEDERGIDIWVGNKDGTKEGQQCKGRNGSKEYWDYGSVNAKGIFANWKYHLDRDRLNKVSLVSPLAFTQLEDLIERAKTTGNNLNDFYRGQILTSSKEFIKFFNNFCEAMSINKNIESELARCILYLNRIYYRQTPDASLKGNILDKISYLLIGNEEEIYDLFISWVVEGDILGKEINYSNIYSFLESKKIQLRNLTADKRILPRINELNKEYEKGFSKIDDKLIIREEFSLCRGKIDAGESIIIHGRAGRGKSGCTVDIINYCQDKEIPYLAIKLDKRIPKGTAENWGKEIGLPASIAHCMHSISKNKHAVIILDQLDALRWTQAHSREPLLVCEQIIDQVMKLNSERKHNISIVFVCRTYDLDNDNNINLLFRESDVGVNSIKWNKIQINDLSEEIVRPIIGERYNQITNKLKEVLKIPSNLYIWKQLDPRNNYAECSSTSNLVSEWWKQISEKCSISGLDEIELNKIKLDIVSWLEKNGRIYFPLKALNISKSYIDFLASNSFFVIQGNKVAFAHQSILDCFLAEELVKRYFDGESIIDLIGPKDKQTPSKRYQIQMFLEMLLEYDSGDFLEVGQKIFETDKIRYFIKFVFLEVLNQVEFLDENIQRFILDKCENKLYEEHFTRSVFMNKPQYVRLLQKEGILDKWFKDSKRKENVFNLLESISPKYSSQEVLFIKKNTFKSEEDDNRFVRCFPYDLNKDTDELFELRMKFYEKYPEKSEAYIDIGKMMKNTEMRTIRILEFFLKNKLSKHGKSIYRYEEKFLDSVSEISISNGIEIIDLMVPYIPAQKDGALTINEWSGFYEHNNGLERSCMQIVKKANANIISSDPSIFWKYYQKFMGQGFYLFNEILLDGFVHLPKSYSDPVIEYLIQNFDDNIFVLTDGSKNKLSLAKKVLVKHAKHCNQEVFSKLENKILKYLPSNAKKRYKRRIEYNKEENGVRVYWSFYGDLQKELLEVLPTNRMSNQAIDMVKVLKRKFPDGTNYYTQHGIQSGSVVSPISGKKLGEKQWLEILKNKKIKGRDRSFWNDDFVDNSINGFSSSFRSVVSEDPKRFIELVIHHKEGIFVEYIDALFSGVASSGNIEEVSVELLEKPILTFSYDYTSYRANDICEIISKKSNNVWSSSIIDIIVDIAINHRNPEVGKVNVTTYDDKEMKSFNMLQSNSINCVRGSAAQTIGRLLWDHKTLFGSFKTAIESLVSDQNPAVKLASLYALWPSYNIDRDWASAQILDLYEQDCKFAGFSGTKDMLFYLYPKYRERVLSIIMGCYESEDKDIIKMGSYCLCEMYILHNEFENILDNIDIMSKEQAKCILEMANLYFNKDGFNNIAKEIILNFKNSELDLEVPFSSLFHNNRIDLNRDKEFLLEIMDSNMNGRTVRGFVHYLEQESKSIIDYKDIVLSISYQIIENSNINNYVWGIDDEISKLIIGLYDETSSSSLDEMKIVAEECLNLWDLMFEKQIGSIRSLSQKIMER</sequence>